<evidence type="ECO:0000313" key="2">
    <source>
        <dbReference type="Proteomes" id="UP000838763"/>
    </source>
</evidence>
<dbReference type="SUPFAM" id="SSF53590">
    <property type="entry name" value="Nucleoside hydrolase"/>
    <property type="match status" value="1"/>
</dbReference>
<comment type="caution">
    <text evidence="1">The sequence shown here is derived from an EMBL/GenBank/DDBJ whole genome shotgun (WGS) entry which is preliminary data.</text>
</comment>
<dbReference type="InterPro" id="IPR036452">
    <property type="entry name" value="Ribo_hydro-like"/>
</dbReference>
<dbReference type="GO" id="GO:0016799">
    <property type="term" value="F:hydrolase activity, hydrolyzing N-glycosyl compounds"/>
    <property type="evidence" value="ECO:0007669"/>
    <property type="project" value="InterPro"/>
</dbReference>
<name>A0A9P1M734_9PEZI</name>
<reference evidence="1" key="1">
    <citation type="submission" date="2022-11" db="EMBL/GenBank/DDBJ databases">
        <authorList>
            <person name="Scott C."/>
            <person name="Bruce N."/>
        </authorList>
    </citation>
    <scope>NUCLEOTIDE SEQUENCE</scope>
</reference>
<dbReference type="PANTHER" id="PTHR43264">
    <property type="match status" value="1"/>
</dbReference>
<dbReference type="EMBL" id="CALLCH030000003">
    <property type="protein sequence ID" value="CAI4212066.1"/>
    <property type="molecule type" value="Genomic_DNA"/>
</dbReference>
<dbReference type="PANTHER" id="PTHR43264:SF1">
    <property type="entry name" value="INOSINE_URIDINE-PREFERRING NUCLEOSIDE HYDROLASE DOMAIN-CONTAINING PROTEIN"/>
    <property type="match status" value="1"/>
</dbReference>
<dbReference type="AlphaFoldDB" id="A0A9P1M734"/>
<dbReference type="OrthoDB" id="187522at2759"/>
<keyword evidence="2" id="KW-1185">Reference proteome</keyword>
<evidence type="ECO:0000313" key="1">
    <source>
        <dbReference type="EMBL" id="CAI4212066.1"/>
    </source>
</evidence>
<organism evidence="1 2">
    <name type="scientific">Parascedosporium putredinis</name>
    <dbReference type="NCBI Taxonomy" id="1442378"/>
    <lineage>
        <taxon>Eukaryota</taxon>
        <taxon>Fungi</taxon>
        <taxon>Dikarya</taxon>
        <taxon>Ascomycota</taxon>
        <taxon>Pezizomycotina</taxon>
        <taxon>Sordariomycetes</taxon>
        <taxon>Hypocreomycetidae</taxon>
        <taxon>Microascales</taxon>
        <taxon>Microascaceae</taxon>
        <taxon>Parascedosporium</taxon>
    </lineage>
</organism>
<gene>
    <name evidence="1" type="ORF">PPNO1_LOCUS1835</name>
</gene>
<dbReference type="Proteomes" id="UP000838763">
    <property type="component" value="Unassembled WGS sequence"/>
</dbReference>
<proteinExistence type="predicted"/>
<evidence type="ECO:0008006" key="3">
    <source>
        <dbReference type="Google" id="ProtNLM"/>
    </source>
</evidence>
<accession>A0A9P1M734</accession>
<protein>
    <recommendedName>
        <fullName evidence="3">Inosine/uridine-preferring nucleoside hydrolase domain-containing protein</fullName>
    </recommendedName>
</protein>
<dbReference type="Gene3D" id="3.90.245.10">
    <property type="entry name" value="Ribonucleoside hydrolase-like"/>
    <property type="match status" value="2"/>
</dbReference>
<sequence length="294" mass="32717">MSYARTRRFQAQSLQEGHRKPILIDTDILSDVDDIGSLAIANVLHNRGLVDLRGVVVNTNSEYGALAASAANTYYGNGDIPIAALRPLTQETFVDTWNFLYTARSWLELILSKVKELVVMGGKYPEGWEFNLGGGDVASALQVVNEWPRDIPVTYSGFELSKDIFSGTRLMEDAPSDSPILAAYEWYVGRCKTARESWDPVTTLYGILGLHGVPEGDPGPLFDYANDVGYNRMLETGSNEWVHDSAVRNQHWLKLADGITNETVAAWLDRLLAHDPVGERCPNHCLHTQKDTKY</sequence>